<organism evidence="3 4">
    <name type="scientific">Pengzhenrongella sicca</name>
    <dbReference type="NCBI Taxonomy" id="2819238"/>
    <lineage>
        <taxon>Bacteria</taxon>
        <taxon>Bacillati</taxon>
        <taxon>Actinomycetota</taxon>
        <taxon>Actinomycetes</taxon>
        <taxon>Micrococcales</taxon>
        <taxon>Pengzhenrongella</taxon>
    </lineage>
</organism>
<evidence type="ECO:0000313" key="3">
    <source>
        <dbReference type="EMBL" id="QTE28129.1"/>
    </source>
</evidence>
<feature type="coiled-coil region" evidence="1">
    <location>
        <begin position="177"/>
        <end position="211"/>
    </location>
</feature>
<sequence>MSKHYAEIAFTAPVADVQELHGSQRFYARRAAQARPEEGPDAITPEVRDFLADRDSFYLATVGETGWPYVQFRGGPPGFVHVLDEHRLGWADFRGNLQYISTGNLRADERVAMIVMDYPSQRRLKIFGHARAVDVDAELLATLTHADYDAVVERAVVVTVDAFDWNCPQHITARYTLAELEPRLSALRGRMAALESENAELRRRLSAGENRP</sequence>
<dbReference type="Pfam" id="PF01243">
    <property type="entry name" value="PNPOx_N"/>
    <property type="match status" value="1"/>
</dbReference>
<dbReference type="RefSeq" id="WP_227422359.1">
    <property type="nucleotide sequence ID" value="NZ_CP071868.1"/>
</dbReference>
<dbReference type="EMBL" id="CP071868">
    <property type="protein sequence ID" value="QTE28129.1"/>
    <property type="molecule type" value="Genomic_DNA"/>
</dbReference>
<keyword evidence="4" id="KW-1185">Reference proteome</keyword>
<reference evidence="3" key="1">
    <citation type="submission" date="2021-03" db="EMBL/GenBank/DDBJ databases">
        <title>Pengzhenrongella sicca gen. nov., sp. nov., a new member of suborder Micrococcineae isolated from High-Arctic tundra soil.</title>
        <authorList>
            <person name="Peng F."/>
        </authorList>
    </citation>
    <scope>NUCLEOTIDE SEQUENCE</scope>
    <source>
        <strain evidence="3">LRZ-2</strain>
    </source>
</reference>
<dbReference type="Proteomes" id="UP000663937">
    <property type="component" value="Chromosome"/>
</dbReference>
<proteinExistence type="predicted"/>
<dbReference type="SUPFAM" id="SSF50475">
    <property type="entry name" value="FMN-binding split barrel"/>
    <property type="match status" value="1"/>
</dbReference>
<dbReference type="PANTHER" id="PTHR42815">
    <property type="entry name" value="FAD-BINDING, PUTATIVE (AFU_ORTHOLOGUE AFUA_6G07600)-RELATED"/>
    <property type="match status" value="1"/>
</dbReference>
<feature type="domain" description="Pyridoxamine 5'-phosphate oxidase N-terminal" evidence="2">
    <location>
        <begin position="43"/>
        <end position="146"/>
    </location>
</feature>
<dbReference type="InterPro" id="IPR011576">
    <property type="entry name" value="Pyridox_Oxase_N"/>
</dbReference>
<dbReference type="AlphaFoldDB" id="A0A8A4ZAT3"/>
<evidence type="ECO:0000256" key="1">
    <source>
        <dbReference type="SAM" id="Coils"/>
    </source>
</evidence>
<evidence type="ECO:0000313" key="4">
    <source>
        <dbReference type="Proteomes" id="UP000663937"/>
    </source>
</evidence>
<dbReference type="InterPro" id="IPR012349">
    <property type="entry name" value="Split_barrel_FMN-bd"/>
</dbReference>
<dbReference type="Gene3D" id="2.30.110.10">
    <property type="entry name" value="Electron Transport, Fmn-binding Protein, Chain A"/>
    <property type="match status" value="1"/>
</dbReference>
<gene>
    <name evidence="3" type="ORF">J4E96_12085</name>
</gene>
<evidence type="ECO:0000259" key="2">
    <source>
        <dbReference type="Pfam" id="PF01243"/>
    </source>
</evidence>
<dbReference type="PANTHER" id="PTHR42815:SF2">
    <property type="entry name" value="FAD-BINDING, PUTATIVE (AFU_ORTHOLOGUE AFUA_6G07600)-RELATED"/>
    <property type="match status" value="1"/>
</dbReference>
<name>A0A8A4ZAT3_9MICO</name>
<keyword evidence="1" id="KW-0175">Coiled coil</keyword>
<accession>A0A8A4ZAT3</accession>
<protein>
    <submittedName>
        <fullName evidence="3">Pyridoxamine 5'-phosphate oxidase family protein</fullName>
    </submittedName>
</protein>
<dbReference type="KEGG" id="psic:J4E96_12085"/>